<dbReference type="Gene3D" id="1.50.40.10">
    <property type="entry name" value="Mitochondrial carrier domain"/>
    <property type="match status" value="1"/>
</dbReference>
<dbReference type="GO" id="GO:0016020">
    <property type="term" value="C:membrane"/>
    <property type="evidence" value="ECO:0007669"/>
    <property type="project" value="UniProtKB-SubCell"/>
</dbReference>
<keyword evidence="4 8" id="KW-0812">Transmembrane</keyword>
<comment type="similarity">
    <text evidence="2 9">Belongs to the mitochondrial carrier (TC 2.A.29) family.</text>
</comment>
<evidence type="ECO:0000256" key="1">
    <source>
        <dbReference type="ARBA" id="ARBA00004141"/>
    </source>
</evidence>
<comment type="caution">
    <text evidence="11">The sequence shown here is derived from an EMBL/GenBank/DDBJ whole genome shotgun (WGS) entry which is preliminary data.</text>
</comment>
<dbReference type="InterPro" id="IPR018108">
    <property type="entry name" value="MCP_transmembrane"/>
</dbReference>
<dbReference type="PROSITE" id="PS50920">
    <property type="entry name" value="SOLCAR"/>
    <property type="match status" value="1"/>
</dbReference>
<comment type="subcellular location">
    <subcellularLocation>
        <location evidence="1">Membrane</location>
        <topology evidence="1">Multi-pass membrane protein</topology>
    </subcellularLocation>
</comment>
<evidence type="ECO:0000256" key="4">
    <source>
        <dbReference type="ARBA" id="ARBA00022692"/>
    </source>
</evidence>
<evidence type="ECO:0000256" key="2">
    <source>
        <dbReference type="ARBA" id="ARBA00006375"/>
    </source>
</evidence>
<keyword evidence="7 8" id="KW-0472">Membrane</keyword>
<evidence type="ECO:0000256" key="3">
    <source>
        <dbReference type="ARBA" id="ARBA00022448"/>
    </source>
</evidence>
<dbReference type="Proteomes" id="UP000886595">
    <property type="component" value="Unassembled WGS sequence"/>
</dbReference>
<feature type="transmembrane region" description="Helical" evidence="10">
    <location>
        <begin position="212"/>
        <end position="234"/>
    </location>
</feature>
<protein>
    <submittedName>
        <fullName evidence="11">Uncharacterized protein</fullName>
    </submittedName>
</protein>
<evidence type="ECO:0000256" key="6">
    <source>
        <dbReference type="ARBA" id="ARBA00022989"/>
    </source>
</evidence>
<evidence type="ECO:0000256" key="7">
    <source>
        <dbReference type="ARBA" id="ARBA00023136"/>
    </source>
</evidence>
<keyword evidence="12" id="KW-1185">Reference proteome</keyword>
<dbReference type="SUPFAM" id="SSF103506">
    <property type="entry name" value="Mitochondrial carrier"/>
    <property type="match status" value="1"/>
</dbReference>
<dbReference type="EMBL" id="JAAMPC010000016">
    <property type="protein sequence ID" value="KAG2251146.1"/>
    <property type="molecule type" value="Genomic_DNA"/>
</dbReference>
<feature type="repeat" description="Solcar" evidence="8">
    <location>
        <begin position="48"/>
        <end position="120"/>
    </location>
</feature>
<proteinExistence type="inferred from homology"/>
<dbReference type="Pfam" id="PF00153">
    <property type="entry name" value="Mito_carr"/>
    <property type="match status" value="1"/>
</dbReference>
<dbReference type="OrthoDB" id="1741176at2759"/>
<gene>
    <name evidence="11" type="ORF">Bca52824_081282</name>
</gene>
<sequence>MDRGIASSSRDGSQIASPDGLAFKNINNPIKKQTICVKQDDDPCHFLRLLYECLVAGGLAGLVVEAALYPIDTIKTRVQVARDGGKIIWKGLYSGLGGNLAGVLPASALFFGVYEPTKQKLLKVLPEKFSAVAHLIFALLRVEGWIQNKLRLLSDFSPPPPPKPLTHSLLLHTPARANSNPQSSPSFCYLILRCSPIAPPLTECFMTFSPHLVMMTLLMINSLTALFNVSHFFLNPLNGAFVSDSHSTIPSHGSSLKTSQLRSLKVGNDGFNYFHTFPTIHYYLLILNSLASPNLTDLKIAQLTLEVRVLDT</sequence>
<keyword evidence="6 10" id="KW-1133">Transmembrane helix</keyword>
<evidence type="ECO:0000256" key="5">
    <source>
        <dbReference type="ARBA" id="ARBA00022737"/>
    </source>
</evidence>
<evidence type="ECO:0000256" key="10">
    <source>
        <dbReference type="SAM" id="Phobius"/>
    </source>
</evidence>
<feature type="transmembrane region" description="Helical" evidence="10">
    <location>
        <begin position="92"/>
        <end position="114"/>
    </location>
</feature>
<dbReference type="AlphaFoldDB" id="A0A8X7TRR9"/>
<evidence type="ECO:0000313" key="11">
    <source>
        <dbReference type="EMBL" id="KAG2251146.1"/>
    </source>
</evidence>
<name>A0A8X7TRR9_BRACI</name>
<feature type="transmembrane region" description="Helical" evidence="10">
    <location>
        <begin position="49"/>
        <end position="71"/>
    </location>
</feature>
<dbReference type="InterPro" id="IPR023395">
    <property type="entry name" value="MCP_dom_sf"/>
</dbReference>
<accession>A0A8X7TRR9</accession>
<keyword evidence="3 9" id="KW-0813">Transport</keyword>
<evidence type="ECO:0000256" key="8">
    <source>
        <dbReference type="PROSITE-ProRule" id="PRU00282"/>
    </source>
</evidence>
<reference evidence="11 12" key="1">
    <citation type="submission" date="2020-02" db="EMBL/GenBank/DDBJ databases">
        <authorList>
            <person name="Ma Q."/>
            <person name="Huang Y."/>
            <person name="Song X."/>
            <person name="Pei D."/>
        </authorList>
    </citation>
    <scope>NUCLEOTIDE SEQUENCE [LARGE SCALE GENOMIC DNA]</scope>
    <source>
        <strain evidence="11">Sxm20200214</strain>
        <tissue evidence="11">Leaf</tissue>
    </source>
</reference>
<organism evidence="11 12">
    <name type="scientific">Brassica carinata</name>
    <name type="common">Ethiopian mustard</name>
    <name type="synonym">Abyssinian cabbage</name>
    <dbReference type="NCBI Taxonomy" id="52824"/>
    <lineage>
        <taxon>Eukaryota</taxon>
        <taxon>Viridiplantae</taxon>
        <taxon>Streptophyta</taxon>
        <taxon>Embryophyta</taxon>
        <taxon>Tracheophyta</taxon>
        <taxon>Spermatophyta</taxon>
        <taxon>Magnoliopsida</taxon>
        <taxon>eudicotyledons</taxon>
        <taxon>Gunneridae</taxon>
        <taxon>Pentapetalae</taxon>
        <taxon>rosids</taxon>
        <taxon>malvids</taxon>
        <taxon>Brassicales</taxon>
        <taxon>Brassicaceae</taxon>
        <taxon>Brassiceae</taxon>
        <taxon>Brassica</taxon>
    </lineage>
</organism>
<evidence type="ECO:0000313" key="12">
    <source>
        <dbReference type="Proteomes" id="UP000886595"/>
    </source>
</evidence>
<keyword evidence="5" id="KW-0677">Repeat</keyword>
<evidence type="ECO:0000256" key="9">
    <source>
        <dbReference type="RuleBase" id="RU000488"/>
    </source>
</evidence>
<dbReference type="PANTHER" id="PTHR45667">
    <property type="entry name" value="S-ADENOSYLMETHIONINE MITOCHONDRIAL CARRIER PROTEIN"/>
    <property type="match status" value="1"/>
</dbReference>